<keyword evidence="2" id="KW-1185">Reference proteome</keyword>
<dbReference type="PANTHER" id="PTHR13887">
    <property type="entry name" value="GLUTATHIONE S-TRANSFERASE KAPPA"/>
    <property type="match status" value="1"/>
</dbReference>
<dbReference type="InterPro" id="IPR036249">
    <property type="entry name" value="Thioredoxin-like_sf"/>
</dbReference>
<dbReference type="Gene3D" id="3.40.30.10">
    <property type="entry name" value="Glutaredoxin"/>
    <property type="match status" value="1"/>
</dbReference>
<gene>
    <name evidence="1" type="ORF">EV696_11421</name>
</gene>
<dbReference type="RefSeq" id="WP_133591904.1">
    <property type="nucleotide sequence ID" value="NZ_CP037953.1"/>
</dbReference>
<accession>A0A4R6UJF3</accession>
<evidence type="ECO:0000313" key="1">
    <source>
        <dbReference type="EMBL" id="TDQ46236.1"/>
    </source>
</evidence>
<dbReference type="SUPFAM" id="SSF52833">
    <property type="entry name" value="Thioredoxin-like"/>
    <property type="match status" value="1"/>
</dbReference>
<dbReference type="Pfam" id="PF13743">
    <property type="entry name" value="Thioredoxin_5"/>
    <property type="match status" value="1"/>
</dbReference>
<protein>
    <submittedName>
        <fullName evidence="1">Putative DsbA family dithiol-disulfide isomerase</fullName>
    </submittedName>
</protein>
<dbReference type="PANTHER" id="PTHR13887:SF54">
    <property type="entry name" value="DSBA FAMILY PROTEIN"/>
    <property type="match status" value="1"/>
</dbReference>
<comment type="caution">
    <text evidence="1">The sequence shown here is derived from an EMBL/GenBank/DDBJ whole genome shotgun (WGS) entry which is preliminary data.</text>
</comment>
<keyword evidence="1" id="KW-0413">Isomerase</keyword>
<dbReference type="EMBL" id="SNYM01000014">
    <property type="protein sequence ID" value="TDQ46236.1"/>
    <property type="molecule type" value="Genomic_DNA"/>
</dbReference>
<proteinExistence type="predicted"/>
<organism evidence="1 2">
    <name type="scientific">Permianibacter aggregans</name>
    <dbReference type="NCBI Taxonomy" id="1510150"/>
    <lineage>
        <taxon>Bacteria</taxon>
        <taxon>Pseudomonadati</taxon>
        <taxon>Pseudomonadota</taxon>
        <taxon>Gammaproteobacteria</taxon>
        <taxon>Pseudomonadales</taxon>
        <taxon>Pseudomonadaceae</taxon>
        <taxon>Permianibacter</taxon>
    </lineage>
</organism>
<dbReference type="OrthoDB" id="9813770at2"/>
<evidence type="ECO:0000313" key="2">
    <source>
        <dbReference type="Proteomes" id="UP000295375"/>
    </source>
</evidence>
<dbReference type="Gene3D" id="1.10.472.60">
    <property type="entry name" value="putative protein disulfide isomerase domain"/>
    <property type="match status" value="1"/>
</dbReference>
<dbReference type="Proteomes" id="UP000295375">
    <property type="component" value="Unassembled WGS sequence"/>
</dbReference>
<dbReference type="CDD" id="cd03025">
    <property type="entry name" value="DsbA_FrnE_like"/>
    <property type="match status" value="1"/>
</dbReference>
<name>A0A4R6UJF3_9GAMM</name>
<sequence>MTRCEQGAICTTPVSVDPYAKPLWQVERLQETIKVLFFTDPICSHCWALEPAWRKFSMMYDGQLETLYLHGGLLPGWKGFSDAGNGISKPADVAVHWAEVARHTGQPIDPSVWLNDPLDSSFPSCLACLAVRLLNPEAETRYLRSIREAVFLRAQNIARESVLADCAEACGLNRQVFLEALRSKAVQQLFASERHRMSSFGVRGFPSLLLIGPRDTVMIRGARPFADLENALVRAGGERLPMPSDDPLFWLQQYRQATTRELAEASGWRPERLMEYLLTQQRQRVTLADADYWSDTATI</sequence>
<reference evidence="1 2" key="1">
    <citation type="submission" date="2019-03" db="EMBL/GenBank/DDBJ databases">
        <title>Genomic Encyclopedia of Type Strains, Phase IV (KMG-IV): sequencing the most valuable type-strain genomes for metagenomic binning, comparative biology and taxonomic classification.</title>
        <authorList>
            <person name="Goeker M."/>
        </authorList>
    </citation>
    <scope>NUCLEOTIDE SEQUENCE [LARGE SCALE GENOMIC DNA]</scope>
    <source>
        <strain evidence="1 2">DSM 103792</strain>
    </source>
</reference>
<dbReference type="AlphaFoldDB" id="A0A4R6UJF3"/>
<dbReference type="GO" id="GO:0016853">
    <property type="term" value="F:isomerase activity"/>
    <property type="evidence" value="ECO:0007669"/>
    <property type="project" value="UniProtKB-KW"/>
</dbReference>